<keyword evidence="6 18" id="KW-0503">Monooxygenase</keyword>
<dbReference type="PANTHER" id="PTHR43884:SF12">
    <property type="entry name" value="ISOVALERYL-COA DEHYDROGENASE, MITOCHONDRIAL-RELATED"/>
    <property type="match status" value="1"/>
</dbReference>
<evidence type="ECO:0000256" key="10">
    <source>
        <dbReference type="ARBA" id="ARBA00034345"/>
    </source>
</evidence>
<dbReference type="InterPro" id="IPR046373">
    <property type="entry name" value="Acyl-CoA_Oxase/DH_mid-dom_sf"/>
</dbReference>
<dbReference type="PANTHER" id="PTHR43884">
    <property type="entry name" value="ACYL-COA DEHYDROGENASE"/>
    <property type="match status" value="1"/>
</dbReference>
<comment type="similarity">
    <text evidence="8">Belongs to the DszC flavin monooxygenase family.</text>
</comment>
<dbReference type="InterPro" id="IPR037069">
    <property type="entry name" value="AcylCoA_DH/ox_N_sf"/>
</dbReference>
<dbReference type="GO" id="GO:0004497">
    <property type="term" value="F:monooxygenase activity"/>
    <property type="evidence" value="ECO:0007669"/>
    <property type="project" value="UniProtKB-KW"/>
</dbReference>
<evidence type="ECO:0000259" key="17">
    <source>
        <dbReference type="Pfam" id="PF08028"/>
    </source>
</evidence>
<evidence type="ECO:0000256" key="14">
    <source>
        <dbReference type="SAM" id="MobiDB-lite"/>
    </source>
</evidence>
<dbReference type="Gene3D" id="1.20.140.10">
    <property type="entry name" value="Butyryl-CoA Dehydrogenase, subunit A, domain 3"/>
    <property type="match status" value="1"/>
</dbReference>
<evidence type="ECO:0000256" key="12">
    <source>
        <dbReference type="ARBA" id="ARBA00048445"/>
    </source>
</evidence>
<dbReference type="GO" id="GO:0008470">
    <property type="term" value="F:3-methylbutanoyl-CoA dehydrogenase activity"/>
    <property type="evidence" value="ECO:0007669"/>
    <property type="project" value="TreeGrafter"/>
</dbReference>
<sequence length="414" mass="45402">MPANAAISSLESRSRTASEGHGYDQLNADAWLAKADELARYLAETAVDRDQTGGHAAEQKERIRQSGLLSLSIPKAQGGAGQSWSLIYRVVRKLASADSALAHIFAFHHLQVSSVLLYGSQQQIDQLLSQTADKRLFWGNTLNPLDKRTVATEYPGGGYIFNGVKGFCSGARGSDFLTASAWHEPTQSLVVSAIPTIREGITVHEDWDAIGQRQTDSGTVTFDQVIVAPDEVLLQPGQPWSPAAHYRSCLAQLVLVNLYVGIAEGAFSEARAYTREQARPWFTSNAPSSAEDPFIQHHYGELRVKLRSAQVLAEVAGQLVDTHFQKGPAITASDRGETAIAIADAKVAAHHAALDISSRLFDIAGARATSRRFGYDRFWRNARTHTLHDPIDYKLRDLGRWELFGEYPTPTSYS</sequence>
<dbReference type="GO" id="GO:0050660">
    <property type="term" value="F:flavin adenine dinucleotide binding"/>
    <property type="evidence" value="ECO:0007669"/>
    <property type="project" value="InterPro"/>
</dbReference>
<dbReference type="Pfam" id="PF02771">
    <property type="entry name" value="Acyl-CoA_dh_N"/>
    <property type="match status" value="1"/>
</dbReference>
<evidence type="ECO:0000256" key="8">
    <source>
        <dbReference type="ARBA" id="ARBA00034317"/>
    </source>
</evidence>
<evidence type="ECO:0000256" key="13">
    <source>
        <dbReference type="ARBA" id="ARBA00049456"/>
    </source>
</evidence>
<comment type="catalytic activity">
    <reaction evidence="12">
        <text>dibenzothiophene 5-oxide + FMNH2 + O2 = dibenzothiophene 5,5-dioxide + FMN + H2O + H(+)</text>
        <dbReference type="Rhea" id="RHEA:49080"/>
        <dbReference type="ChEBI" id="CHEBI:15377"/>
        <dbReference type="ChEBI" id="CHEBI:15378"/>
        <dbReference type="ChEBI" id="CHEBI:15379"/>
        <dbReference type="ChEBI" id="CHEBI:23683"/>
        <dbReference type="ChEBI" id="CHEBI:57618"/>
        <dbReference type="ChEBI" id="CHEBI:58210"/>
        <dbReference type="ChEBI" id="CHEBI:90356"/>
    </reaction>
</comment>
<protein>
    <recommendedName>
        <fullName evidence="10">Dibenzothiophene monooxygenase</fullName>
        <ecNumber evidence="9">1.14.14.21</ecNumber>
    </recommendedName>
</protein>
<feature type="domain" description="Acyl-CoA oxidase/dehydrogenase middle" evidence="15">
    <location>
        <begin position="149"/>
        <end position="225"/>
    </location>
</feature>
<dbReference type="Gene3D" id="2.40.110.10">
    <property type="entry name" value="Butyryl-CoA Dehydrogenase, subunit A, domain 2"/>
    <property type="match status" value="1"/>
</dbReference>
<evidence type="ECO:0000256" key="6">
    <source>
        <dbReference type="ARBA" id="ARBA00023033"/>
    </source>
</evidence>
<dbReference type="InterPro" id="IPR013786">
    <property type="entry name" value="AcylCoA_DH/ox_N"/>
</dbReference>
<name>A0A455W4H6_MARNT</name>
<evidence type="ECO:0000256" key="3">
    <source>
        <dbReference type="ARBA" id="ARBA00022643"/>
    </source>
</evidence>
<evidence type="ECO:0000256" key="2">
    <source>
        <dbReference type="ARBA" id="ARBA00022630"/>
    </source>
</evidence>
<dbReference type="EMBL" id="AP019537">
    <property type="protein sequence ID" value="BBJ04184.1"/>
    <property type="molecule type" value="Genomic_DNA"/>
</dbReference>
<dbReference type="SUPFAM" id="SSF56645">
    <property type="entry name" value="Acyl-CoA dehydrogenase NM domain-like"/>
    <property type="match status" value="1"/>
</dbReference>
<dbReference type="InterPro" id="IPR036250">
    <property type="entry name" value="AcylCo_DH-like_C"/>
</dbReference>
<dbReference type="GO" id="GO:0005737">
    <property type="term" value="C:cytoplasm"/>
    <property type="evidence" value="ECO:0007669"/>
    <property type="project" value="UniProtKB-SubCell"/>
</dbReference>
<evidence type="ECO:0000256" key="11">
    <source>
        <dbReference type="ARBA" id="ARBA00047859"/>
    </source>
</evidence>
<feature type="domain" description="Acyl-CoA dehydrogenase/oxidase N-terminal" evidence="16">
    <location>
        <begin position="39"/>
        <end position="133"/>
    </location>
</feature>
<evidence type="ECO:0000256" key="1">
    <source>
        <dbReference type="ARBA" id="ARBA00004496"/>
    </source>
</evidence>
<dbReference type="PIRSF" id="PIRSF016578">
    <property type="entry name" value="HsaA"/>
    <property type="match status" value="1"/>
</dbReference>
<evidence type="ECO:0000256" key="5">
    <source>
        <dbReference type="ARBA" id="ARBA00023002"/>
    </source>
</evidence>
<feature type="compositionally biased region" description="Polar residues" evidence="14">
    <location>
        <begin position="1"/>
        <end position="11"/>
    </location>
</feature>
<dbReference type="Pfam" id="PF02770">
    <property type="entry name" value="Acyl-CoA_dh_M"/>
    <property type="match status" value="1"/>
</dbReference>
<dbReference type="EC" id="1.14.14.21" evidence="9"/>
<comment type="catalytic activity">
    <reaction evidence="13">
        <text>dibenzothiophene + 2 FMNH2 + 2 O2 = dibenzothiophene 5,5-dioxide + 2 FMN + 2 H2O + 2 H(+)</text>
        <dbReference type="Rhea" id="RHEA:49072"/>
        <dbReference type="ChEBI" id="CHEBI:15377"/>
        <dbReference type="ChEBI" id="CHEBI:15378"/>
        <dbReference type="ChEBI" id="CHEBI:15379"/>
        <dbReference type="ChEBI" id="CHEBI:23681"/>
        <dbReference type="ChEBI" id="CHEBI:57618"/>
        <dbReference type="ChEBI" id="CHEBI:58210"/>
        <dbReference type="ChEBI" id="CHEBI:90356"/>
        <dbReference type="EC" id="1.14.14.21"/>
    </reaction>
</comment>
<comment type="pathway">
    <text evidence="7">Sulfur metabolism; dibenzothiophene degradation.</text>
</comment>
<evidence type="ECO:0000256" key="4">
    <source>
        <dbReference type="ARBA" id="ARBA00022741"/>
    </source>
</evidence>
<dbReference type="AlphaFoldDB" id="A0A455W4H6"/>
<keyword evidence="3" id="KW-0288">FMN</keyword>
<feature type="compositionally biased region" description="Basic and acidic residues" evidence="14">
    <location>
        <begin position="12"/>
        <end position="21"/>
    </location>
</feature>
<feature type="domain" description="Acyl-CoA dehydrogenase C-terminal" evidence="17">
    <location>
        <begin position="255"/>
        <end position="389"/>
    </location>
</feature>
<evidence type="ECO:0000259" key="15">
    <source>
        <dbReference type="Pfam" id="PF02770"/>
    </source>
</evidence>
<evidence type="ECO:0000259" key="16">
    <source>
        <dbReference type="Pfam" id="PF02771"/>
    </source>
</evidence>
<accession>A0A455W4H6</accession>
<dbReference type="SUPFAM" id="SSF47203">
    <property type="entry name" value="Acyl-CoA dehydrogenase C-terminal domain-like"/>
    <property type="match status" value="1"/>
</dbReference>
<dbReference type="GO" id="GO:0006552">
    <property type="term" value="P:L-leucine catabolic process"/>
    <property type="evidence" value="ECO:0007669"/>
    <property type="project" value="TreeGrafter"/>
</dbReference>
<gene>
    <name evidence="18" type="ORF">YBY_20330</name>
</gene>
<dbReference type="InterPro" id="IPR013107">
    <property type="entry name" value="Acyl-CoA_DH_C"/>
</dbReference>
<dbReference type="Gene3D" id="1.10.540.10">
    <property type="entry name" value="Acyl-CoA dehydrogenase/oxidase, N-terminal domain"/>
    <property type="match status" value="1"/>
</dbReference>
<keyword evidence="4" id="KW-0547">Nucleotide-binding</keyword>
<dbReference type="Pfam" id="PF08028">
    <property type="entry name" value="Acyl-CoA_dh_2"/>
    <property type="match status" value="1"/>
</dbReference>
<dbReference type="InterPro" id="IPR006091">
    <property type="entry name" value="Acyl-CoA_Oxase/DH_mid-dom"/>
</dbReference>
<dbReference type="InterPro" id="IPR009100">
    <property type="entry name" value="AcylCoA_DH/oxidase_NM_dom_sf"/>
</dbReference>
<proteinExistence type="inferred from homology"/>
<comment type="catalytic activity">
    <reaction evidence="11">
        <text>dibenzothiophene + FMNH2 + O2 = dibenzothiophene 5-oxide + FMN + H2O + H(+)</text>
        <dbReference type="Rhea" id="RHEA:49076"/>
        <dbReference type="ChEBI" id="CHEBI:15377"/>
        <dbReference type="ChEBI" id="CHEBI:15378"/>
        <dbReference type="ChEBI" id="CHEBI:15379"/>
        <dbReference type="ChEBI" id="CHEBI:23681"/>
        <dbReference type="ChEBI" id="CHEBI:23683"/>
        <dbReference type="ChEBI" id="CHEBI:57618"/>
        <dbReference type="ChEBI" id="CHEBI:58210"/>
    </reaction>
</comment>
<evidence type="ECO:0000256" key="7">
    <source>
        <dbReference type="ARBA" id="ARBA00034307"/>
    </source>
</evidence>
<organism evidence="18">
    <name type="scientific">Marinobacter nauticus</name>
    <name type="common">Marinobacter hydrocarbonoclasticus</name>
    <name type="synonym">Marinobacter aquaeolei</name>
    <dbReference type="NCBI Taxonomy" id="2743"/>
    <lineage>
        <taxon>Bacteria</taxon>
        <taxon>Pseudomonadati</taxon>
        <taxon>Pseudomonadota</taxon>
        <taxon>Gammaproteobacteria</taxon>
        <taxon>Pseudomonadales</taxon>
        <taxon>Marinobacteraceae</taxon>
        <taxon>Marinobacter</taxon>
    </lineage>
</organism>
<evidence type="ECO:0000313" key="18">
    <source>
        <dbReference type="EMBL" id="BBJ04184.1"/>
    </source>
</evidence>
<keyword evidence="5" id="KW-0560">Oxidoreductase</keyword>
<reference evidence="18" key="1">
    <citation type="submission" date="2019-03" db="EMBL/GenBank/DDBJ databases">
        <title>Whole genome analysis of nitrate-reducing bacteria Marinobacter hydrocarbonoclasticus YB03.</title>
        <authorList>
            <person name="Azam A.H."/>
            <person name="Yuk S.R."/>
            <person name="Kamarisima K."/>
            <person name="Miyanaga K."/>
            <person name="Tanji Y."/>
        </authorList>
    </citation>
    <scope>NUCLEOTIDE SEQUENCE</scope>
    <source>
        <strain evidence="18">YB03</strain>
    </source>
</reference>
<comment type="subcellular location">
    <subcellularLocation>
        <location evidence="1">Cytoplasm</location>
    </subcellularLocation>
</comment>
<feature type="region of interest" description="Disordered" evidence="14">
    <location>
        <begin position="1"/>
        <end position="21"/>
    </location>
</feature>
<keyword evidence="2" id="KW-0285">Flavoprotein</keyword>
<evidence type="ECO:0000256" key="9">
    <source>
        <dbReference type="ARBA" id="ARBA00034328"/>
    </source>
</evidence>